<dbReference type="InterPro" id="IPR002010">
    <property type="entry name" value="T3SS_IM_R"/>
</dbReference>
<evidence type="ECO:0000313" key="9">
    <source>
        <dbReference type="Proteomes" id="UP000038011"/>
    </source>
</evidence>
<gene>
    <name evidence="8" type="ORF">SU32_15550</name>
</gene>
<protein>
    <recommendedName>
        <fullName evidence="10">Flagellar biosynthetic protein FliR</fullName>
    </recommendedName>
</protein>
<keyword evidence="4 7" id="KW-0812">Transmembrane</keyword>
<comment type="similarity">
    <text evidence="2">Belongs to the FliR/MopE/SpaR family.</text>
</comment>
<evidence type="ECO:0008006" key="10">
    <source>
        <dbReference type="Google" id="ProtNLM"/>
    </source>
</evidence>
<dbReference type="AlphaFoldDB" id="A0A0N0E6M2"/>
<reference evidence="8 9" key="1">
    <citation type="submission" date="2015-01" db="EMBL/GenBank/DDBJ databases">
        <title>Ahrensia donghaiensis sp. nov., a novel dimethylsulphoniopropionate-cleavage bacterium isolated from seawater and emended descriptions of the genus Ahrensia and Ahrensia kielensis.</title>
        <authorList>
            <person name="Liu J."/>
        </authorList>
    </citation>
    <scope>NUCLEOTIDE SEQUENCE [LARGE SCALE GENOMIC DNA]</scope>
    <source>
        <strain evidence="8 9">LZD062</strain>
    </source>
</reference>
<evidence type="ECO:0000256" key="6">
    <source>
        <dbReference type="ARBA" id="ARBA00023136"/>
    </source>
</evidence>
<dbReference type="PATRIC" id="fig|1514904.3.peg.2255"/>
<evidence type="ECO:0000256" key="4">
    <source>
        <dbReference type="ARBA" id="ARBA00022692"/>
    </source>
</evidence>
<evidence type="ECO:0000256" key="2">
    <source>
        <dbReference type="ARBA" id="ARBA00009772"/>
    </source>
</evidence>
<name>A0A0N0E6M2_9HYPH</name>
<comment type="subcellular location">
    <subcellularLocation>
        <location evidence="1">Cell membrane</location>
        <topology evidence="1">Multi-pass membrane protein</topology>
    </subcellularLocation>
</comment>
<keyword evidence="5 7" id="KW-1133">Transmembrane helix</keyword>
<organism evidence="8 9">
    <name type="scientific">Ahrensia marina</name>
    <dbReference type="NCBI Taxonomy" id="1514904"/>
    <lineage>
        <taxon>Bacteria</taxon>
        <taxon>Pseudomonadati</taxon>
        <taxon>Pseudomonadota</taxon>
        <taxon>Alphaproteobacteria</taxon>
        <taxon>Hyphomicrobiales</taxon>
        <taxon>Ahrensiaceae</taxon>
        <taxon>Ahrensia</taxon>
    </lineage>
</organism>
<keyword evidence="9" id="KW-1185">Reference proteome</keyword>
<evidence type="ECO:0000256" key="7">
    <source>
        <dbReference type="SAM" id="Phobius"/>
    </source>
</evidence>
<dbReference type="STRING" id="1514904.SU32_15550"/>
<dbReference type="RefSeq" id="WP_054000298.1">
    <property type="nucleotide sequence ID" value="NZ_JXMU01000029.1"/>
</dbReference>
<dbReference type="Pfam" id="PF01311">
    <property type="entry name" value="Bac_export_1"/>
    <property type="match status" value="1"/>
</dbReference>
<dbReference type="PANTHER" id="PTHR30065">
    <property type="entry name" value="FLAGELLAR BIOSYNTHETIC PROTEIN FLIR"/>
    <property type="match status" value="1"/>
</dbReference>
<sequence>MIASITSDVTAFFLIFCRIGACFMLLPGLSSMRVSPQIRLLAAVTVSFALTGLLMPNTPGGQLPNDVLLISIFREVLIGAYFGLIVRVYLLALEFIAGGVAMTVGFGGMLGAPIEGTDAQSALTSLISFSALTMLFLFDFHHMVLSALIDTYQVRSIDEAPNIRLLLVGLTDVLSESFNIALRLGSPFIGFAIIVNLSVGFINKLAVQIPLYFIALPFMLFGALLILYFSIPYMLSLFVAALPSVFELGIR</sequence>
<evidence type="ECO:0000256" key="3">
    <source>
        <dbReference type="ARBA" id="ARBA00022475"/>
    </source>
</evidence>
<feature type="transmembrane region" description="Helical" evidence="7">
    <location>
        <begin position="38"/>
        <end position="55"/>
    </location>
</feature>
<accession>A0A0N0E6M2</accession>
<feature type="transmembrane region" description="Helical" evidence="7">
    <location>
        <begin position="126"/>
        <end position="149"/>
    </location>
</feature>
<dbReference type="OrthoDB" id="9779817at2"/>
<proteinExistence type="inferred from homology"/>
<feature type="transmembrane region" description="Helical" evidence="7">
    <location>
        <begin position="95"/>
        <end position="114"/>
    </location>
</feature>
<dbReference type="GO" id="GO:0005886">
    <property type="term" value="C:plasma membrane"/>
    <property type="evidence" value="ECO:0007669"/>
    <property type="project" value="UniProtKB-SubCell"/>
</dbReference>
<dbReference type="PRINTS" id="PR00953">
    <property type="entry name" value="TYPE3IMRPROT"/>
</dbReference>
<dbReference type="GO" id="GO:0006605">
    <property type="term" value="P:protein targeting"/>
    <property type="evidence" value="ECO:0007669"/>
    <property type="project" value="InterPro"/>
</dbReference>
<feature type="transmembrane region" description="Helical" evidence="7">
    <location>
        <begin position="209"/>
        <end position="227"/>
    </location>
</feature>
<feature type="transmembrane region" description="Helical" evidence="7">
    <location>
        <begin position="180"/>
        <end position="202"/>
    </location>
</feature>
<evidence type="ECO:0000256" key="5">
    <source>
        <dbReference type="ARBA" id="ARBA00022989"/>
    </source>
</evidence>
<comment type="caution">
    <text evidence="8">The sequence shown here is derived from an EMBL/GenBank/DDBJ whole genome shotgun (WGS) entry which is preliminary data.</text>
</comment>
<feature type="transmembrane region" description="Helical" evidence="7">
    <location>
        <begin position="12"/>
        <end position="32"/>
    </location>
</feature>
<dbReference type="EMBL" id="JXMU01000029">
    <property type="protein sequence ID" value="KPB00122.1"/>
    <property type="molecule type" value="Genomic_DNA"/>
</dbReference>
<evidence type="ECO:0000256" key="1">
    <source>
        <dbReference type="ARBA" id="ARBA00004651"/>
    </source>
</evidence>
<dbReference type="Proteomes" id="UP000038011">
    <property type="component" value="Unassembled WGS sequence"/>
</dbReference>
<dbReference type="PANTHER" id="PTHR30065:SF1">
    <property type="entry name" value="SURFACE PRESENTATION OF ANTIGENS PROTEIN SPAR"/>
    <property type="match status" value="1"/>
</dbReference>
<keyword evidence="6 7" id="KW-0472">Membrane</keyword>
<evidence type="ECO:0000313" key="8">
    <source>
        <dbReference type="EMBL" id="KPB00122.1"/>
    </source>
</evidence>
<keyword evidence="3" id="KW-1003">Cell membrane</keyword>